<dbReference type="AlphaFoldDB" id="A0A8K9Y3B9"/>
<sequence>MDEIAKAQVSQPGGDTIFGKIIRKEIPAKILFDVFIVKCLHTLNTWGLTNGAGKKGSSVKEGLDANSPGNHLVTCSGVLWLGEWGRAPFSVVHNHLLSLGYVEG</sequence>
<dbReference type="Gene3D" id="3.30.428.10">
    <property type="entry name" value="HIT-like"/>
    <property type="match status" value="1"/>
</dbReference>
<reference evidence="1" key="3">
    <citation type="submission" date="2025-09" db="UniProtKB">
        <authorList>
            <consortium name="Ensembl"/>
        </authorList>
    </citation>
    <scope>IDENTIFICATION</scope>
</reference>
<protein>
    <submittedName>
        <fullName evidence="1">Uncharacterized protein</fullName>
    </submittedName>
</protein>
<evidence type="ECO:0000313" key="2">
    <source>
        <dbReference type="Proteomes" id="UP000694395"/>
    </source>
</evidence>
<reference evidence="1" key="1">
    <citation type="submission" date="2020-07" db="EMBL/GenBank/DDBJ databases">
        <title>A long reads based de novo assembly of the rainbow trout Arlee double haploid line genome.</title>
        <authorList>
            <person name="Gao G."/>
            <person name="Palti Y."/>
        </authorList>
    </citation>
    <scope>NUCLEOTIDE SEQUENCE [LARGE SCALE GENOMIC DNA]</scope>
</reference>
<reference evidence="1" key="2">
    <citation type="submission" date="2025-08" db="UniProtKB">
        <authorList>
            <consortium name="Ensembl"/>
        </authorList>
    </citation>
    <scope>IDENTIFICATION</scope>
</reference>
<dbReference type="InterPro" id="IPR036265">
    <property type="entry name" value="HIT-like_sf"/>
</dbReference>
<proteinExistence type="predicted"/>
<dbReference type="Ensembl" id="ENSOMYT00000128839.1">
    <property type="protein sequence ID" value="ENSOMYP00000141733.1"/>
    <property type="gene ID" value="ENSOMYG00000051669.1"/>
</dbReference>
<keyword evidence="2" id="KW-1185">Reference proteome</keyword>
<organism evidence="1 2">
    <name type="scientific">Oncorhynchus mykiss</name>
    <name type="common">Rainbow trout</name>
    <name type="synonym">Salmo gairdneri</name>
    <dbReference type="NCBI Taxonomy" id="8022"/>
    <lineage>
        <taxon>Eukaryota</taxon>
        <taxon>Metazoa</taxon>
        <taxon>Chordata</taxon>
        <taxon>Craniata</taxon>
        <taxon>Vertebrata</taxon>
        <taxon>Euteleostomi</taxon>
        <taxon>Actinopterygii</taxon>
        <taxon>Neopterygii</taxon>
        <taxon>Teleostei</taxon>
        <taxon>Protacanthopterygii</taxon>
        <taxon>Salmoniformes</taxon>
        <taxon>Salmonidae</taxon>
        <taxon>Salmoninae</taxon>
        <taxon>Oncorhynchus</taxon>
    </lineage>
</organism>
<name>A0A8K9Y3B9_ONCMY</name>
<evidence type="ECO:0000313" key="1">
    <source>
        <dbReference type="Ensembl" id="ENSOMYP00000141733.1"/>
    </source>
</evidence>
<accession>A0A8K9Y3B9</accession>
<dbReference type="Proteomes" id="UP000694395">
    <property type="component" value="Chromosome 8"/>
</dbReference>
<dbReference type="GeneTree" id="ENSGT00960000188752"/>